<comment type="caution">
    <text evidence="2">The sequence shown here is derived from an EMBL/GenBank/DDBJ whole genome shotgun (WGS) entry which is preliminary data.</text>
</comment>
<accession>M0BC49</accession>
<evidence type="ECO:0000256" key="1">
    <source>
        <dbReference type="SAM" id="MobiDB-lite"/>
    </source>
</evidence>
<dbReference type="Proteomes" id="UP000011560">
    <property type="component" value="Unassembled WGS sequence"/>
</dbReference>
<evidence type="ECO:0000313" key="2">
    <source>
        <dbReference type="EMBL" id="ELZ08486.1"/>
    </source>
</evidence>
<sequence length="182" mass="19320">MTGGSYRRECWACEASITMAARYCPHCGEVQSHEGDDVELATVERAVLEELVENAKGKLEGDVSRFGPDATGYDTDEFAATIEAAEDALDSVPSAELRADGGTTVSGLESRVAKLESIINRELGYNLGNLPMEPQTVDCVCGEAFEVNVINGLVCPECGRGSDDRDRAADTVTGDPNGGDRP</sequence>
<protein>
    <submittedName>
        <fullName evidence="2">Uncharacterized protein</fullName>
    </submittedName>
</protein>
<organism evidence="2 3">
    <name type="scientific">Halovivax asiaticus JCM 14624</name>
    <dbReference type="NCBI Taxonomy" id="1227490"/>
    <lineage>
        <taxon>Archaea</taxon>
        <taxon>Methanobacteriati</taxon>
        <taxon>Methanobacteriota</taxon>
        <taxon>Stenosarchaea group</taxon>
        <taxon>Halobacteria</taxon>
        <taxon>Halobacteriales</taxon>
        <taxon>Natrialbaceae</taxon>
        <taxon>Halovivax</taxon>
    </lineage>
</organism>
<dbReference type="AlphaFoldDB" id="M0BC49"/>
<dbReference type="EMBL" id="AOIQ01000021">
    <property type="protein sequence ID" value="ELZ08486.1"/>
    <property type="molecule type" value="Genomic_DNA"/>
</dbReference>
<reference evidence="2 3" key="1">
    <citation type="journal article" date="2014" name="PLoS Genet.">
        <title>Phylogenetically driven sequencing of extremely halophilic archaea reveals strategies for static and dynamic osmo-response.</title>
        <authorList>
            <person name="Becker E.A."/>
            <person name="Seitzer P.M."/>
            <person name="Tritt A."/>
            <person name="Larsen D."/>
            <person name="Krusor M."/>
            <person name="Yao A.I."/>
            <person name="Wu D."/>
            <person name="Madern D."/>
            <person name="Eisen J.A."/>
            <person name="Darling A.E."/>
            <person name="Facciotti M.T."/>
        </authorList>
    </citation>
    <scope>NUCLEOTIDE SEQUENCE [LARGE SCALE GENOMIC DNA]</scope>
    <source>
        <strain evidence="2 3">JCM 14624</strain>
    </source>
</reference>
<feature type="compositionally biased region" description="Basic and acidic residues" evidence="1">
    <location>
        <begin position="160"/>
        <end position="169"/>
    </location>
</feature>
<evidence type="ECO:0000313" key="3">
    <source>
        <dbReference type="Proteomes" id="UP000011560"/>
    </source>
</evidence>
<name>M0BC49_9EURY</name>
<dbReference type="OrthoDB" id="203968at2157"/>
<dbReference type="RefSeq" id="WP_007703879.1">
    <property type="nucleotide sequence ID" value="NZ_AOIQ01000021.1"/>
</dbReference>
<dbReference type="STRING" id="1227490.C479_14143"/>
<feature type="region of interest" description="Disordered" evidence="1">
    <location>
        <begin position="160"/>
        <end position="182"/>
    </location>
</feature>
<gene>
    <name evidence="2" type="ORF">C479_14143</name>
</gene>
<proteinExistence type="predicted"/>
<keyword evidence="3" id="KW-1185">Reference proteome</keyword>